<dbReference type="InterPro" id="IPR000253">
    <property type="entry name" value="FHA_dom"/>
</dbReference>
<evidence type="ECO:0000313" key="9">
    <source>
        <dbReference type="EMBL" id="GIG19930.1"/>
    </source>
</evidence>
<keyword evidence="4 7" id="KW-0812">Transmembrane</keyword>
<evidence type="ECO:0000313" key="10">
    <source>
        <dbReference type="Proteomes" id="UP000632740"/>
    </source>
</evidence>
<dbReference type="InterPro" id="IPR051791">
    <property type="entry name" value="Pra-immunoreactive"/>
</dbReference>
<name>A0A919NZL0_9CELL</name>
<evidence type="ECO:0000256" key="2">
    <source>
        <dbReference type="ARBA" id="ARBA00022475"/>
    </source>
</evidence>
<organism evidence="9 10">
    <name type="scientific">Cellulomonas chitinilytica</name>
    <dbReference type="NCBI Taxonomy" id="398759"/>
    <lineage>
        <taxon>Bacteria</taxon>
        <taxon>Bacillati</taxon>
        <taxon>Actinomycetota</taxon>
        <taxon>Actinomycetes</taxon>
        <taxon>Micrococcales</taxon>
        <taxon>Cellulomonadaceae</taxon>
        <taxon>Cellulomonas</taxon>
    </lineage>
</organism>
<protein>
    <recommendedName>
        <fullName evidence="8">FHA domain-containing protein</fullName>
    </recommendedName>
</protein>
<evidence type="ECO:0000256" key="1">
    <source>
        <dbReference type="ARBA" id="ARBA00004651"/>
    </source>
</evidence>
<dbReference type="CDD" id="cd00060">
    <property type="entry name" value="FHA"/>
    <property type="match status" value="1"/>
</dbReference>
<dbReference type="InterPro" id="IPR008984">
    <property type="entry name" value="SMAD_FHA_dom_sf"/>
</dbReference>
<gene>
    <name evidence="9" type="ORF">Cch01nite_06540</name>
</gene>
<dbReference type="SMART" id="SM00240">
    <property type="entry name" value="FHA"/>
    <property type="match status" value="1"/>
</dbReference>
<evidence type="ECO:0000256" key="4">
    <source>
        <dbReference type="ARBA" id="ARBA00022692"/>
    </source>
</evidence>
<keyword evidence="2" id="KW-1003">Cell membrane</keyword>
<dbReference type="PANTHER" id="PTHR36115:SF6">
    <property type="entry name" value="PROLINE-RICH ANTIGEN HOMOLOG"/>
    <property type="match status" value="1"/>
</dbReference>
<dbReference type="Gene3D" id="2.60.200.20">
    <property type="match status" value="1"/>
</dbReference>
<dbReference type="AlphaFoldDB" id="A0A919NZL0"/>
<dbReference type="Pfam" id="PF06271">
    <property type="entry name" value="RDD"/>
    <property type="match status" value="1"/>
</dbReference>
<keyword evidence="6 7" id="KW-0472">Membrane</keyword>
<dbReference type="EMBL" id="BONK01000002">
    <property type="protein sequence ID" value="GIG19930.1"/>
    <property type="molecule type" value="Genomic_DNA"/>
</dbReference>
<evidence type="ECO:0000256" key="6">
    <source>
        <dbReference type="ARBA" id="ARBA00023136"/>
    </source>
</evidence>
<reference evidence="9" key="1">
    <citation type="submission" date="2021-01" db="EMBL/GenBank/DDBJ databases">
        <title>Whole genome shotgun sequence of Cellulomonas chitinilytica NBRC 110799.</title>
        <authorList>
            <person name="Komaki H."/>
            <person name="Tamura T."/>
        </authorList>
    </citation>
    <scope>NUCLEOTIDE SEQUENCE</scope>
    <source>
        <strain evidence="9">NBRC 110799</strain>
    </source>
</reference>
<evidence type="ECO:0000259" key="8">
    <source>
        <dbReference type="PROSITE" id="PS50006"/>
    </source>
</evidence>
<feature type="transmembrane region" description="Helical" evidence="7">
    <location>
        <begin position="69"/>
        <end position="88"/>
    </location>
</feature>
<dbReference type="RefSeq" id="WP_203748553.1">
    <property type="nucleotide sequence ID" value="NZ_BONK01000002.1"/>
</dbReference>
<evidence type="ECO:0000256" key="3">
    <source>
        <dbReference type="ARBA" id="ARBA00022553"/>
    </source>
</evidence>
<dbReference type="Proteomes" id="UP000632740">
    <property type="component" value="Unassembled WGS sequence"/>
</dbReference>
<comment type="caution">
    <text evidence="9">The sequence shown here is derived from an EMBL/GenBank/DDBJ whole genome shotgun (WGS) entry which is preliminary data.</text>
</comment>
<dbReference type="Pfam" id="PF00498">
    <property type="entry name" value="FHA"/>
    <property type="match status" value="1"/>
</dbReference>
<dbReference type="InterPro" id="IPR010432">
    <property type="entry name" value="RDD"/>
</dbReference>
<proteinExistence type="predicted"/>
<evidence type="ECO:0000256" key="5">
    <source>
        <dbReference type="ARBA" id="ARBA00022989"/>
    </source>
</evidence>
<comment type="subcellular location">
    <subcellularLocation>
        <location evidence="1">Cell membrane</location>
        <topology evidence="1">Multi-pass membrane protein</topology>
    </subcellularLocation>
</comment>
<evidence type="ECO:0000256" key="7">
    <source>
        <dbReference type="SAM" id="Phobius"/>
    </source>
</evidence>
<feature type="domain" description="FHA" evidence="8">
    <location>
        <begin position="307"/>
        <end position="359"/>
    </location>
</feature>
<dbReference type="GO" id="GO:0005886">
    <property type="term" value="C:plasma membrane"/>
    <property type="evidence" value="ECO:0007669"/>
    <property type="project" value="UniProtKB-SubCell"/>
</dbReference>
<dbReference type="SUPFAM" id="SSF49879">
    <property type="entry name" value="SMAD/FHA domain"/>
    <property type="match status" value="1"/>
</dbReference>
<feature type="transmembrane region" description="Helical" evidence="7">
    <location>
        <begin position="30"/>
        <end position="49"/>
    </location>
</feature>
<feature type="transmembrane region" description="Helical" evidence="7">
    <location>
        <begin position="118"/>
        <end position="141"/>
    </location>
</feature>
<keyword evidence="10" id="KW-1185">Reference proteome</keyword>
<dbReference type="PANTHER" id="PTHR36115">
    <property type="entry name" value="PROLINE-RICH ANTIGEN HOMOLOG-RELATED"/>
    <property type="match status" value="1"/>
</dbReference>
<accession>A0A919NZL0</accession>
<dbReference type="PROSITE" id="PS50006">
    <property type="entry name" value="FHA_DOMAIN"/>
    <property type="match status" value="1"/>
</dbReference>
<keyword evidence="5 7" id="KW-1133">Transmembrane helix</keyword>
<keyword evidence="3" id="KW-0597">Phosphoprotein</keyword>
<sequence length="401" mass="41608">MQHHLPATPADDAALATLGRRAAAYLVDQALVLLLGGWVVARAWLSWAVSLRAPADGSGVTVVEPSGPAVLVGALLVVVVLVVQWMTLARRGWTVGRLLTGLRTLDVESRRPIGASRVLGRGLVLVAGSLACGVGQLLVLVSPLFDRTGRRRGWLDLAARDEVLDVRGGGVAERAAALAVPVSTTWPPDGNEHVEPRTTTASVPAWAGQAAGGTAQLDAWLDEGAQPSLVLAPLAPRRSGPDLDTRAVPIVRQVAEPVGLDPDVEVTRRAAPRGDVVAQPSVGGALPPASAEVELSDGRLLTIERTALVGRNPASDVDVQLVRVVDPGRSVSKTHLQIGVEPGGVWIADRGSTNGTVVTLPDGGQVVCGVDQQVRLRVGSTVTFGDCSLRLVRAPGLPGLS</sequence>